<evidence type="ECO:0000259" key="3">
    <source>
        <dbReference type="Pfam" id="PF21647"/>
    </source>
</evidence>
<dbReference type="InterPro" id="IPR010341">
    <property type="entry name" value="DUF936_pln"/>
</dbReference>
<dbReference type="PANTHER" id="PTHR31928">
    <property type="entry name" value="EXPRESSED PROTEIN"/>
    <property type="match status" value="1"/>
</dbReference>
<dbReference type="InterPro" id="IPR048297">
    <property type="entry name" value="DUF936_dom_pln"/>
</dbReference>
<feature type="domain" description="DUF936" evidence="2">
    <location>
        <begin position="4"/>
        <end position="120"/>
    </location>
</feature>
<reference evidence="4 5" key="1">
    <citation type="submission" date="2018-06" db="EMBL/GenBank/DDBJ databases">
        <title>The Genome of Cuscuta australis (Dodder) Provides Insight into the Evolution of Plant Parasitism.</title>
        <authorList>
            <person name="Liu H."/>
        </authorList>
    </citation>
    <scope>NUCLEOTIDE SEQUENCE [LARGE SCALE GENOMIC DNA]</scope>
    <source>
        <strain evidence="5">cv. Yunnan</strain>
        <tissue evidence="4">Vines</tissue>
    </source>
</reference>
<name>A0A328E8N0_9ASTE</name>
<evidence type="ECO:0000313" key="4">
    <source>
        <dbReference type="EMBL" id="RAL53940.1"/>
    </source>
</evidence>
<feature type="compositionally biased region" description="Basic and acidic residues" evidence="1">
    <location>
        <begin position="211"/>
        <end position="228"/>
    </location>
</feature>
<comment type="caution">
    <text evidence="4">The sequence shown here is derived from an EMBL/GenBank/DDBJ whole genome shotgun (WGS) entry which is preliminary data.</text>
</comment>
<feature type="compositionally biased region" description="Basic and acidic residues" evidence="1">
    <location>
        <begin position="176"/>
        <end position="187"/>
    </location>
</feature>
<dbReference type="AlphaFoldDB" id="A0A328E8N0"/>
<dbReference type="Pfam" id="PF06075">
    <property type="entry name" value="DUF936"/>
    <property type="match status" value="1"/>
</dbReference>
<organism evidence="4 5">
    <name type="scientific">Cuscuta australis</name>
    <dbReference type="NCBI Taxonomy" id="267555"/>
    <lineage>
        <taxon>Eukaryota</taxon>
        <taxon>Viridiplantae</taxon>
        <taxon>Streptophyta</taxon>
        <taxon>Embryophyta</taxon>
        <taxon>Tracheophyta</taxon>
        <taxon>Spermatophyta</taxon>
        <taxon>Magnoliopsida</taxon>
        <taxon>eudicotyledons</taxon>
        <taxon>Gunneridae</taxon>
        <taxon>Pentapetalae</taxon>
        <taxon>asterids</taxon>
        <taxon>lamiids</taxon>
        <taxon>Solanales</taxon>
        <taxon>Convolvulaceae</taxon>
        <taxon>Cuscuteae</taxon>
        <taxon>Cuscuta</taxon>
        <taxon>Cuscuta subgen. Grammica</taxon>
        <taxon>Cuscuta sect. Cleistogrammica</taxon>
    </lineage>
</organism>
<gene>
    <name evidence="4" type="ORF">DM860_004411</name>
</gene>
<evidence type="ECO:0000256" key="1">
    <source>
        <dbReference type="SAM" id="MobiDB-lite"/>
    </source>
</evidence>
<protein>
    <submittedName>
        <fullName evidence="4">Uncharacterized protein</fullName>
    </submittedName>
</protein>
<dbReference type="PANTHER" id="PTHR31928:SF7">
    <property type="entry name" value="FACTOR 1-DELTA, PUTATIVE (DUF936)-RELATED"/>
    <property type="match status" value="1"/>
</dbReference>
<evidence type="ECO:0000259" key="2">
    <source>
        <dbReference type="Pfam" id="PF06075"/>
    </source>
</evidence>
<proteinExistence type="predicted"/>
<dbReference type="EMBL" id="NQVE01000015">
    <property type="protein sequence ID" value="RAL53940.1"/>
    <property type="molecule type" value="Genomic_DNA"/>
</dbReference>
<keyword evidence="5" id="KW-1185">Reference proteome</keyword>
<dbReference type="Pfam" id="PF21647">
    <property type="entry name" value="DUF6857"/>
    <property type="match status" value="1"/>
</dbReference>
<dbReference type="InterPro" id="IPR049172">
    <property type="entry name" value="DUF6857_pln"/>
</dbReference>
<accession>A0A328E8N0</accession>
<feature type="compositionally biased region" description="Polar residues" evidence="1">
    <location>
        <begin position="454"/>
        <end position="479"/>
    </location>
</feature>
<feature type="region of interest" description="Disordered" evidence="1">
    <location>
        <begin position="438"/>
        <end position="481"/>
    </location>
</feature>
<feature type="domain" description="DUF6857" evidence="3">
    <location>
        <begin position="268"/>
        <end position="577"/>
    </location>
</feature>
<feature type="region of interest" description="Disordered" evidence="1">
    <location>
        <begin position="176"/>
        <end position="257"/>
    </location>
</feature>
<evidence type="ECO:0000313" key="5">
    <source>
        <dbReference type="Proteomes" id="UP000249390"/>
    </source>
</evidence>
<dbReference type="Proteomes" id="UP000249390">
    <property type="component" value="Unassembled WGS sequence"/>
</dbReference>
<sequence length="582" mass="64123">MASLTPGVLLKLLQNVENKDAKVVGEHRSALLQVIGIVPSLEDDPWKSRGFYLRVSDSQHSAYVSVADEDAELILCDKIQLGQFIHVARLEKGSPVPVLRGVKPVPAKRRPCIGEPKDLISSDVLTARGRAELKKVKKHGDVRKLELKAKGPVGSGDLKSRRHSIDAGMGMRRMRLDSMRRGWDRSDGAGFDSKSMSKKSHSLKGASTDSVQKKVHLDKELAPRHSRMDASPLQNKNTVVPPKLVSKPGKKDDETLPNPLTKVDVTFKSSSDSKILWNSLPSTLRNLGKQDVMTCKMAAFASAMHALEEASAADGVITCMSMFAELCEMAEKNSAGPVVEKFLKLHENLQRALAVIHALLNQKPPETKIKEGFGSDSPFPGMCKNRNAAALWVQAALDSNLCLFSKQQRGGRSSSPASGEKHYYCAIIENTIPKKSENLLTTDGKTPKNRDFNQTKPIKPSSISHSRVTSNKPKPSQVKSKGEGLKDACILAEKLLSFSQRWFLNYLENRLDMEFEVGKGSNEGCPEIVGLLGQLRRVNQWLDGYSNSRQEGDEADENIEGLRKKLYRFVLDHVDSSSIVVG</sequence>